<evidence type="ECO:0000256" key="1">
    <source>
        <dbReference type="SAM" id="Phobius"/>
    </source>
</evidence>
<comment type="caution">
    <text evidence="2">The sequence shown here is derived from an EMBL/GenBank/DDBJ whole genome shotgun (WGS) entry which is preliminary data.</text>
</comment>
<dbReference type="HOGENOM" id="CLU_2842381_0_0_11"/>
<keyword evidence="3" id="KW-1185">Reference proteome</keyword>
<proteinExistence type="predicted"/>
<protein>
    <submittedName>
        <fullName evidence="2">Uncharacterized protein</fullName>
    </submittedName>
</protein>
<keyword evidence="1" id="KW-0472">Membrane</keyword>
<feature type="transmembrane region" description="Helical" evidence="1">
    <location>
        <begin position="19"/>
        <end position="36"/>
    </location>
</feature>
<reference evidence="2 3" key="1">
    <citation type="submission" date="2013-05" db="EMBL/GenBank/DDBJ databases">
        <title>The Genome Sequence of Corynebacterium pyruviciproducens 1773O (ATCC BAA-1742).</title>
        <authorList>
            <consortium name="The Broad Institute Genomics Platform"/>
            <person name="Earl A."/>
            <person name="Ward D."/>
            <person name="Feldgarden M."/>
            <person name="Gevers D."/>
            <person name="Tong J."/>
            <person name="Walker B."/>
            <person name="Young S."/>
            <person name="Zeng Q."/>
            <person name="Gargeya S."/>
            <person name="Fitzgerald M."/>
            <person name="Haas B."/>
            <person name="Abouelleil A."/>
            <person name="Allen A.W."/>
            <person name="Alvarado L."/>
            <person name="Arachchi H.M."/>
            <person name="Berlin A.M."/>
            <person name="Chapman S.B."/>
            <person name="Gainer-Dewar J."/>
            <person name="Goldberg J."/>
            <person name="Griggs A."/>
            <person name="Gujja S."/>
            <person name="Hansen M."/>
            <person name="Howarth C."/>
            <person name="Imamovic A."/>
            <person name="Ireland A."/>
            <person name="Larimer J."/>
            <person name="McCowan C."/>
            <person name="Murphy C."/>
            <person name="Pearson M."/>
            <person name="Poon T.W."/>
            <person name="Priest M."/>
            <person name="Roberts A."/>
            <person name="Saif S."/>
            <person name="Shea T."/>
            <person name="Sisk P."/>
            <person name="Sykes S."/>
            <person name="Wortman J."/>
            <person name="Nusbaum C."/>
            <person name="Birren B."/>
        </authorList>
    </citation>
    <scope>NUCLEOTIDE SEQUENCE [LARGE SCALE GENOMIC DNA]</scope>
    <source>
        <strain evidence="2 3">ATCC BAA-1742</strain>
    </source>
</reference>
<dbReference type="AlphaFoldDB" id="S2ZKJ4"/>
<organism evidence="2 3">
    <name type="scientific">Corynebacterium pyruviciproducens ATCC BAA-1742</name>
    <dbReference type="NCBI Taxonomy" id="1125779"/>
    <lineage>
        <taxon>Bacteria</taxon>
        <taxon>Bacillati</taxon>
        <taxon>Actinomycetota</taxon>
        <taxon>Actinomycetes</taxon>
        <taxon>Mycobacteriales</taxon>
        <taxon>Corynebacteriaceae</taxon>
        <taxon>Corynebacterium</taxon>
    </lineage>
</organism>
<keyword evidence="1" id="KW-1133">Transmembrane helix</keyword>
<sequence length="65" mass="6896">MSTCCNHCVLTAFPAGIRITLWGGSLCFMCTVMELVKRVARARTVGGRGLLACRGSSQGADYARA</sequence>
<name>S2ZKJ4_9CORY</name>
<accession>S2ZKJ4</accession>
<gene>
    <name evidence="2" type="ORF">HMPREF1219_00461</name>
</gene>
<evidence type="ECO:0000313" key="2">
    <source>
        <dbReference type="EMBL" id="EPD70532.1"/>
    </source>
</evidence>
<keyword evidence="1" id="KW-0812">Transmembrane</keyword>
<dbReference type="Proteomes" id="UP000014408">
    <property type="component" value="Unassembled WGS sequence"/>
</dbReference>
<dbReference type="EMBL" id="ATBY01000007">
    <property type="protein sequence ID" value="EPD70532.1"/>
    <property type="molecule type" value="Genomic_DNA"/>
</dbReference>
<evidence type="ECO:0000313" key="3">
    <source>
        <dbReference type="Proteomes" id="UP000014408"/>
    </source>
</evidence>